<accession>A0A6G9RMC0</accession>
<dbReference type="AlphaFoldDB" id="A0A248KIJ9"/>
<evidence type="ECO:0000313" key="1">
    <source>
        <dbReference type="EMBL" id="ASG63414.1"/>
    </source>
</evidence>
<dbReference type="KEGG" id="kgn:GY169_11765"/>
<protein>
    <submittedName>
        <fullName evidence="1">Uncharacterized protein</fullName>
    </submittedName>
</protein>
<reference evidence="2 4" key="2">
    <citation type="submission" date="2020-02" db="EMBL/GenBank/DDBJ databases">
        <title>Whole genome PO2S7.</title>
        <authorList>
            <person name="Singha K.M."/>
        </authorList>
    </citation>
    <scope>NUCLEOTIDE SEQUENCE [LARGE SCALE GENOMIC DNA]</scope>
    <source>
        <strain evidence="2 4">PO2S7</strain>
    </source>
</reference>
<name>A0A248KIJ9_9ENTR</name>
<proteinExistence type="predicted"/>
<keyword evidence="4" id="KW-1185">Reference proteome</keyword>
<evidence type="ECO:0000313" key="4">
    <source>
        <dbReference type="Proteomes" id="UP000503580"/>
    </source>
</evidence>
<evidence type="ECO:0000313" key="2">
    <source>
        <dbReference type="EMBL" id="QIR27435.1"/>
    </source>
</evidence>
<organism evidence="1 3">
    <name type="scientific">Kluyvera genomosp. 3</name>
    <dbReference type="NCBI Taxonomy" id="2774055"/>
    <lineage>
        <taxon>Bacteria</taxon>
        <taxon>Pseudomonadati</taxon>
        <taxon>Pseudomonadota</taxon>
        <taxon>Gammaproteobacteria</taxon>
        <taxon>Enterobacterales</taxon>
        <taxon>Enterobacteriaceae</taxon>
        <taxon>Kluyvera</taxon>
    </lineage>
</organism>
<dbReference type="EMBL" id="CP022114">
    <property type="protein sequence ID" value="ASG63414.1"/>
    <property type="molecule type" value="Genomic_DNA"/>
</dbReference>
<dbReference type="RefSeq" id="WP_167575845.1">
    <property type="nucleotide sequence ID" value="NZ_CP050321.1"/>
</dbReference>
<accession>A0A248KIJ9</accession>
<dbReference type="Proteomes" id="UP000197098">
    <property type="component" value="Chromosome"/>
</dbReference>
<gene>
    <name evidence="1" type="ORF">CEW81_12370</name>
    <name evidence="2" type="ORF">GY169_11765</name>
</gene>
<sequence length="63" mass="7226">MMKSKNIVKECIADQSKRVSTDTIAPQATGCRIRAEDREFIRKMNEFTQEAGLLSDDPFYEVL</sequence>
<dbReference type="EMBL" id="CP050321">
    <property type="protein sequence ID" value="QIR27435.1"/>
    <property type="molecule type" value="Genomic_DNA"/>
</dbReference>
<reference evidence="1 3" key="1">
    <citation type="submission" date="2017-06" db="EMBL/GenBank/DDBJ databases">
        <title>Origin of plasmid-mediated fosfomycin resistance gene fosA3.</title>
        <authorList>
            <person name="Ito R."/>
            <person name="Pacey M.P."/>
            <person name="Doi Y."/>
        </authorList>
    </citation>
    <scope>NUCLEOTIDE SEQUENCE [LARGE SCALE GENOMIC DNA]</scope>
    <source>
        <strain evidence="1 3">YDC799</strain>
    </source>
</reference>
<evidence type="ECO:0000313" key="3">
    <source>
        <dbReference type="Proteomes" id="UP000197098"/>
    </source>
</evidence>
<dbReference type="Proteomes" id="UP000503580">
    <property type="component" value="Chromosome"/>
</dbReference>